<dbReference type="Proteomes" id="UP000774617">
    <property type="component" value="Unassembled WGS sequence"/>
</dbReference>
<dbReference type="EMBL" id="JAGTJR010000009">
    <property type="protein sequence ID" value="KAH7054232.1"/>
    <property type="molecule type" value="Genomic_DNA"/>
</dbReference>
<name>A0ABQ8GF22_9PEZI</name>
<reference evidence="2 3" key="1">
    <citation type="journal article" date="2021" name="Nat. Commun.">
        <title>Genetic determinants of endophytism in the Arabidopsis root mycobiome.</title>
        <authorList>
            <person name="Mesny F."/>
            <person name="Miyauchi S."/>
            <person name="Thiergart T."/>
            <person name="Pickel B."/>
            <person name="Atanasova L."/>
            <person name="Karlsson M."/>
            <person name="Huettel B."/>
            <person name="Barry K.W."/>
            <person name="Haridas S."/>
            <person name="Chen C."/>
            <person name="Bauer D."/>
            <person name="Andreopoulos W."/>
            <person name="Pangilinan J."/>
            <person name="LaButti K."/>
            <person name="Riley R."/>
            <person name="Lipzen A."/>
            <person name="Clum A."/>
            <person name="Drula E."/>
            <person name="Henrissat B."/>
            <person name="Kohler A."/>
            <person name="Grigoriev I.V."/>
            <person name="Martin F.M."/>
            <person name="Hacquard S."/>
        </authorList>
    </citation>
    <scope>NUCLEOTIDE SEQUENCE [LARGE SCALE GENOMIC DNA]</scope>
    <source>
        <strain evidence="2 3">MPI-SDFR-AT-0080</strain>
    </source>
</reference>
<keyword evidence="3" id="KW-1185">Reference proteome</keyword>
<gene>
    <name evidence="2" type="ORF">B0J12DRAFT_448171</name>
</gene>
<proteinExistence type="predicted"/>
<sequence>MSMALPTGRYPIKVSSGPRPPPPTSPLRDETCGVGGLFLGSLIMLHFHPSITSLRTLSSPLVLAPPRSPAPAFVPLAHQTTRSPNRVTHMHHTMTDSTPGPRCGNVAVFPPWCSSAPDAKLHTCPPPARVRVYVRVQQCIRFLPRAHTPALDAAAVPYLSPDGCVRRSTVHS</sequence>
<evidence type="ECO:0000313" key="3">
    <source>
        <dbReference type="Proteomes" id="UP000774617"/>
    </source>
</evidence>
<organism evidence="2 3">
    <name type="scientific">Macrophomina phaseolina</name>
    <dbReference type="NCBI Taxonomy" id="35725"/>
    <lineage>
        <taxon>Eukaryota</taxon>
        <taxon>Fungi</taxon>
        <taxon>Dikarya</taxon>
        <taxon>Ascomycota</taxon>
        <taxon>Pezizomycotina</taxon>
        <taxon>Dothideomycetes</taxon>
        <taxon>Dothideomycetes incertae sedis</taxon>
        <taxon>Botryosphaeriales</taxon>
        <taxon>Botryosphaeriaceae</taxon>
        <taxon>Macrophomina</taxon>
    </lineage>
</organism>
<feature type="region of interest" description="Disordered" evidence="1">
    <location>
        <begin position="1"/>
        <end position="28"/>
    </location>
</feature>
<comment type="caution">
    <text evidence="2">The sequence shown here is derived from an EMBL/GenBank/DDBJ whole genome shotgun (WGS) entry which is preliminary data.</text>
</comment>
<evidence type="ECO:0000256" key="1">
    <source>
        <dbReference type="SAM" id="MobiDB-lite"/>
    </source>
</evidence>
<evidence type="ECO:0000313" key="2">
    <source>
        <dbReference type="EMBL" id="KAH7054232.1"/>
    </source>
</evidence>
<accession>A0ABQ8GF22</accession>
<protein>
    <submittedName>
        <fullName evidence="2">Uncharacterized protein</fullName>
    </submittedName>
</protein>